<dbReference type="InterPro" id="IPR039008">
    <property type="entry name" value="IF_rod_dom"/>
</dbReference>
<dbReference type="Pfam" id="PF00038">
    <property type="entry name" value="Filament"/>
    <property type="match status" value="1"/>
</dbReference>
<feature type="coiled-coil region" evidence="3">
    <location>
        <begin position="13"/>
        <end position="47"/>
    </location>
</feature>
<evidence type="ECO:0000256" key="3">
    <source>
        <dbReference type="SAM" id="Coils"/>
    </source>
</evidence>
<dbReference type="PANTHER" id="PTHR23239:SF367">
    <property type="entry name" value="KERATIN 15-RELATED"/>
    <property type="match status" value="1"/>
</dbReference>
<organism evidence="5 6">
    <name type="scientific">Muraenolepis orangiensis</name>
    <name type="common">Patagonian moray cod</name>
    <dbReference type="NCBI Taxonomy" id="630683"/>
    <lineage>
        <taxon>Eukaryota</taxon>
        <taxon>Metazoa</taxon>
        <taxon>Chordata</taxon>
        <taxon>Craniata</taxon>
        <taxon>Vertebrata</taxon>
        <taxon>Euteleostomi</taxon>
        <taxon>Actinopterygii</taxon>
        <taxon>Neopterygii</taxon>
        <taxon>Teleostei</taxon>
        <taxon>Neoteleostei</taxon>
        <taxon>Acanthomorphata</taxon>
        <taxon>Zeiogadaria</taxon>
        <taxon>Gadariae</taxon>
        <taxon>Gadiformes</taxon>
        <taxon>Muraenolepidoidei</taxon>
        <taxon>Muraenolepididae</taxon>
        <taxon>Muraenolepis</taxon>
    </lineage>
</organism>
<feature type="non-terminal residue" evidence="5">
    <location>
        <position position="1"/>
    </location>
</feature>
<protein>
    <recommendedName>
        <fullName evidence="4">IF rod domain-containing protein</fullName>
    </recommendedName>
</protein>
<dbReference type="InterPro" id="IPR002957">
    <property type="entry name" value="Keratin_I"/>
</dbReference>
<proteinExistence type="predicted"/>
<keyword evidence="1" id="KW-0403">Intermediate filament</keyword>
<dbReference type="Gene3D" id="1.20.5.170">
    <property type="match status" value="1"/>
</dbReference>
<gene>
    <name evidence="5" type="ORF">NHX12_032641</name>
</gene>
<accession>A0A9Q0IK26</accession>
<keyword evidence="2 3" id="KW-0175">Coiled coil</keyword>
<evidence type="ECO:0000259" key="4">
    <source>
        <dbReference type="Pfam" id="PF00038"/>
    </source>
</evidence>
<sequence length="195" mass="21769">MLNKEVITHTTVLETSRTEITEVKRTLQSLQIELQAILGMKASLESNLLEIQSRYSMQLSAFQIQVSIMSTFWDPKHLAFIHDQNKDGGGDGRGEERGGDVVIVLVERNQRLLAPLIATLGPRRQTTAFFITIKELQDKIQDAITARAIVMLSIDNAQLAQDDFRVNDAVIEDVAKAEVSMKTTSTELKDIKSSL</sequence>
<evidence type="ECO:0000313" key="5">
    <source>
        <dbReference type="EMBL" id="KAJ3601674.1"/>
    </source>
</evidence>
<keyword evidence="6" id="KW-1185">Reference proteome</keyword>
<evidence type="ECO:0000256" key="2">
    <source>
        <dbReference type="ARBA" id="ARBA00023054"/>
    </source>
</evidence>
<evidence type="ECO:0000256" key="1">
    <source>
        <dbReference type="ARBA" id="ARBA00022754"/>
    </source>
</evidence>
<comment type="caution">
    <text evidence="5">The sequence shown here is derived from an EMBL/GenBank/DDBJ whole genome shotgun (WGS) entry which is preliminary data.</text>
</comment>
<name>A0A9Q0IK26_9TELE</name>
<dbReference type="GO" id="GO:0005882">
    <property type="term" value="C:intermediate filament"/>
    <property type="evidence" value="ECO:0007669"/>
    <property type="project" value="UniProtKB-KW"/>
</dbReference>
<dbReference type="Proteomes" id="UP001148018">
    <property type="component" value="Unassembled WGS sequence"/>
</dbReference>
<dbReference type="GO" id="GO:0005198">
    <property type="term" value="F:structural molecule activity"/>
    <property type="evidence" value="ECO:0007669"/>
    <property type="project" value="InterPro"/>
</dbReference>
<reference evidence="5" key="1">
    <citation type="submission" date="2022-07" db="EMBL/GenBank/DDBJ databases">
        <title>Chromosome-level genome of Muraenolepis orangiensis.</title>
        <authorList>
            <person name="Kim J."/>
        </authorList>
    </citation>
    <scope>NUCLEOTIDE SEQUENCE</scope>
    <source>
        <strain evidence="5">KU_S4_2022</strain>
        <tissue evidence="5">Muscle</tissue>
    </source>
</reference>
<feature type="domain" description="IF rod" evidence="4">
    <location>
        <begin position="2"/>
        <end position="66"/>
    </location>
</feature>
<dbReference type="PANTHER" id="PTHR23239">
    <property type="entry name" value="INTERMEDIATE FILAMENT"/>
    <property type="match status" value="1"/>
</dbReference>
<evidence type="ECO:0000313" key="6">
    <source>
        <dbReference type="Proteomes" id="UP001148018"/>
    </source>
</evidence>
<dbReference type="AlphaFoldDB" id="A0A9Q0IK26"/>
<dbReference type="OrthoDB" id="8913306at2759"/>
<dbReference type="EMBL" id="JANIIK010000047">
    <property type="protein sequence ID" value="KAJ3601674.1"/>
    <property type="molecule type" value="Genomic_DNA"/>
</dbReference>